<dbReference type="KEGG" id="qsa:O6P43_024080"/>
<name>A0AAD7L786_QUISA</name>
<evidence type="ECO:0000313" key="1">
    <source>
        <dbReference type="EMBL" id="KAJ7952186.1"/>
    </source>
</evidence>
<protein>
    <submittedName>
        <fullName evidence="1">Uncharacterized protein</fullName>
    </submittedName>
</protein>
<evidence type="ECO:0000313" key="2">
    <source>
        <dbReference type="Proteomes" id="UP001163823"/>
    </source>
</evidence>
<organism evidence="1 2">
    <name type="scientific">Quillaja saponaria</name>
    <name type="common">Soap bark tree</name>
    <dbReference type="NCBI Taxonomy" id="32244"/>
    <lineage>
        <taxon>Eukaryota</taxon>
        <taxon>Viridiplantae</taxon>
        <taxon>Streptophyta</taxon>
        <taxon>Embryophyta</taxon>
        <taxon>Tracheophyta</taxon>
        <taxon>Spermatophyta</taxon>
        <taxon>Magnoliopsida</taxon>
        <taxon>eudicotyledons</taxon>
        <taxon>Gunneridae</taxon>
        <taxon>Pentapetalae</taxon>
        <taxon>rosids</taxon>
        <taxon>fabids</taxon>
        <taxon>Fabales</taxon>
        <taxon>Quillajaceae</taxon>
        <taxon>Quillaja</taxon>
    </lineage>
</organism>
<gene>
    <name evidence="1" type="ORF">O6P43_024080</name>
</gene>
<proteinExistence type="predicted"/>
<comment type="caution">
    <text evidence="1">The sequence shown here is derived from an EMBL/GenBank/DDBJ whole genome shotgun (WGS) entry which is preliminary data.</text>
</comment>
<dbReference type="EMBL" id="JARAOO010000010">
    <property type="protein sequence ID" value="KAJ7952186.1"/>
    <property type="molecule type" value="Genomic_DNA"/>
</dbReference>
<accession>A0AAD7L786</accession>
<keyword evidence="2" id="KW-1185">Reference proteome</keyword>
<reference evidence="1" key="1">
    <citation type="journal article" date="2023" name="Science">
        <title>Elucidation of the pathway for biosynthesis of saponin adjuvants from the soapbark tree.</title>
        <authorList>
            <person name="Reed J."/>
            <person name="Orme A."/>
            <person name="El-Demerdash A."/>
            <person name="Owen C."/>
            <person name="Martin L.B.B."/>
            <person name="Misra R.C."/>
            <person name="Kikuchi S."/>
            <person name="Rejzek M."/>
            <person name="Martin A.C."/>
            <person name="Harkess A."/>
            <person name="Leebens-Mack J."/>
            <person name="Louveau T."/>
            <person name="Stephenson M.J."/>
            <person name="Osbourn A."/>
        </authorList>
    </citation>
    <scope>NUCLEOTIDE SEQUENCE</scope>
    <source>
        <strain evidence="1">S10</strain>
    </source>
</reference>
<dbReference type="Proteomes" id="UP001163823">
    <property type="component" value="Chromosome 10"/>
</dbReference>
<sequence>MEVFGPGPEGKLQAAHEKLLSFILPIVEGNQNSVLANLSTCTNEGDDGILKQKESVLPNFIVDHPNSHMFPQPPTLMAEVVEIKIVTPPRTPKEETILQEFLSPNYYNHEQEIQVGYQFSKLQNLGPCTSLSDIAKLIEMKLDRGPCELELLQFFGKTHLQEKQIVGKDCYDNRSSNTGFQAIMLWMVAVKHENKKKCLQVVVDDNEESESKLQATLLDTKVNEEWLVGMKNFQSPVSWQKLLQLNCKVQVDSLTWEGNDMLEIQGLPASGLGAGIYHLQE</sequence>
<dbReference type="AlphaFoldDB" id="A0AAD7L786"/>